<keyword evidence="3" id="KW-1185">Reference proteome</keyword>
<evidence type="ECO:0000313" key="2">
    <source>
        <dbReference type="EMBL" id="CAL1128187.1"/>
    </source>
</evidence>
<dbReference type="AlphaFoldDB" id="A0A9P1FI66"/>
<proteinExistence type="predicted"/>
<name>A0A9P1FI66_9DINO</name>
<dbReference type="Proteomes" id="UP001152797">
    <property type="component" value="Unassembled WGS sequence"/>
</dbReference>
<dbReference type="EMBL" id="CAMXCT030000159">
    <property type="protein sequence ID" value="CAL4762124.1"/>
    <property type="molecule type" value="Genomic_DNA"/>
</dbReference>
<comment type="caution">
    <text evidence="1">The sequence shown here is derived from an EMBL/GenBank/DDBJ whole genome shotgun (WGS) entry which is preliminary data.</text>
</comment>
<protein>
    <submittedName>
        <fullName evidence="1">Uncharacterized protein</fullName>
    </submittedName>
</protein>
<accession>A0A9P1FI66</accession>
<reference evidence="2" key="2">
    <citation type="submission" date="2024-04" db="EMBL/GenBank/DDBJ databases">
        <authorList>
            <person name="Chen Y."/>
            <person name="Shah S."/>
            <person name="Dougan E. K."/>
            <person name="Thang M."/>
            <person name="Chan C."/>
        </authorList>
    </citation>
    <scope>NUCLEOTIDE SEQUENCE [LARGE SCALE GENOMIC DNA]</scope>
</reference>
<sequence length="164" mass="17300">MALYKKVVPCEASKVVAPENFRMLLRNIHKPDVIAEVSDDGCSMTHIRTMTTASQASQASQVPSLCSGLVVNNGKDIVAGAVSCLVAQVPVTGSFLGPTVGNLAGEAHVKFVKSMAGVEKCSVPECDNLFKSITGGKVCPTCQLKGLDERMIPQVILAVKKWVG</sequence>
<dbReference type="EMBL" id="CAMXCT020000159">
    <property type="protein sequence ID" value="CAL1128187.1"/>
    <property type="molecule type" value="Genomic_DNA"/>
</dbReference>
<evidence type="ECO:0000313" key="1">
    <source>
        <dbReference type="EMBL" id="CAI3974812.1"/>
    </source>
</evidence>
<gene>
    <name evidence="1" type="ORF">C1SCF055_LOCUS3186</name>
</gene>
<organism evidence="1">
    <name type="scientific">Cladocopium goreaui</name>
    <dbReference type="NCBI Taxonomy" id="2562237"/>
    <lineage>
        <taxon>Eukaryota</taxon>
        <taxon>Sar</taxon>
        <taxon>Alveolata</taxon>
        <taxon>Dinophyceae</taxon>
        <taxon>Suessiales</taxon>
        <taxon>Symbiodiniaceae</taxon>
        <taxon>Cladocopium</taxon>
    </lineage>
</organism>
<reference evidence="1" key="1">
    <citation type="submission" date="2022-10" db="EMBL/GenBank/DDBJ databases">
        <authorList>
            <person name="Chen Y."/>
            <person name="Dougan E. K."/>
            <person name="Chan C."/>
            <person name="Rhodes N."/>
            <person name="Thang M."/>
        </authorList>
    </citation>
    <scope>NUCLEOTIDE SEQUENCE</scope>
</reference>
<dbReference type="EMBL" id="CAMXCT010000159">
    <property type="protein sequence ID" value="CAI3974812.1"/>
    <property type="molecule type" value="Genomic_DNA"/>
</dbReference>
<evidence type="ECO:0000313" key="3">
    <source>
        <dbReference type="Proteomes" id="UP001152797"/>
    </source>
</evidence>